<accession>A0AAE1B441</accession>
<proteinExistence type="predicted"/>
<dbReference type="EMBL" id="JAWDGP010000598">
    <property type="protein sequence ID" value="KAK3799024.1"/>
    <property type="molecule type" value="Genomic_DNA"/>
</dbReference>
<organism evidence="1 2">
    <name type="scientific">Elysia crispata</name>
    <name type="common">lettuce slug</name>
    <dbReference type="NCBI Taxonomy" id="231223"/>
    <lineage>
        <taxon>Eukaryota</taxon>
        <taxon>Metazoa</taxon>
        <taxon>Spiralia</taxon>
        <taxon>Lophotrochozoa</taxon>
        <taxon>Mollusca</taxon>
        <taxon>Gastropoda</taxon>
        <taxon>Heterobranchia</taxon>
        <taxon>Euthyneura</taxon>
        <taxon>Panpulmonata</taxon>
        <taxon>Sacoglossa</taxon>
        <taxon>Placobranchoidea</taxon>
        <taxon>Plakobranchidae</taxon>
        <taxon>Elysia</taxon>
    </lineage>
</organism>
<evidence type="ECO:0000313" key="1">
    <source>
        <dbReference type="EMBL" id="KAK3799024.1"/>
    </source>
</evidence>
<dbReference type="Proteomes" id="UP001283361">
    <property type="component" value="Unassembled WGS sequence"/>
</dbReference>
<protein>
    <submittedName>
        <fullName evidence="1">Uncharacterized protein</fullName>
    </submittedName>
</protein>
<dbReference type="AlphaFoldDB" id="A0AAE1B441"/>
<name>A0AAE1B441_9GAST</name>
<gene>
    <name evidence="1" type="ORF">RRG08_048095</name>
</gene>
<keyword evidence="2" id="KW-1185">Reference proteome</keyword>
<comment type="caution">
    <text evidence="1">The sequence shown here is derived from an EMBL/GenBank/DDBJ whole genome shotgun (WGS) entry which is preliminary data.</text>
</comment>
<sequence length="188" mass="22012">MLKLFQCYTMVELFHCYTMLKLFHCYNMTELRHFAKFYIHGFPRQSSNTLTELRHFGKFYIRGFPRQSSDTLAELKHFAKFYIRGFPRQSSNTLTELKHFAKFYIHGFPRQSSNTLVSFTSIVSPDRAQIQGLPAHCVSNTLPTEVYEASGYSEQNEEKICDPHQTGETGIWCGEGFQDFFQARQFQV</sequence>
<reference evidence="1" key="1">
    <citation type="journal article" date="2023" name="G3 (Bethesda)">
        <title>A reference genome for the long-term kleptoplast-retaining sea slug Elysia crispata morphotype clarki.</title>
        <authorList>
            <person name="Eastman K.E."/>
            <person name="Pendleton A.L."/>
            <person name="Shaikh M.A."/>
            <person name="Suttiyut T."/>
            <person name="Ogas R."/>
            <person name="Tomko P."/>
            <person name="Gavelis G."/>
            <person name="Widhalm J.R."/>
            <person name="Wisecaver J.H."/>
        </authorList>
    </citation>
    <scope>NUCLEOTIDE SEQUENCE</scope>
    <source>
        <strain evidence="1">ECLA1</strain>
    </source>
</reference>
<evidence type="ECO:0000313" key="2">
    <source>
        <dbReference type="Proteomes" id="UP001283361"/>
    </source>
</evidence>